<comment type="caution">
    <text evidence="3">The sequence shown here is derived from an EMBL/GenBank/DDBJ whole genome shotgun (WGS) entry which is preliminary data.</text>
</comment>
<dbReference type="Proteomes" id="UP000666915">
    <property type="component" value="Unassembled WGS sequence"/>
</dbReference>
<keyword evidence="4" id="KW-1185">Reference proteome</keyword>
<dbReference type="Gene3D" id="3.40.50.150">
    <property type="entry name" value="Vaccinia Virus protein VP39"/>
    <property type="match status" value="1"/>
</dbReference>
<dbReference type="EMBL" id="JAGEOK010000013">
    <property type="protein sequence ID" value="MBO2440060.1"/>
    <property type="molecule type" value="Genomic_DNA"/>
</dbReference>
<organism evidence="3 4">
    <name type="scientific">Actinomadura nitritigenes</name>
    <dbReference type="NCBI Taxonomy" id="134602"/>
    <lineage>
        <taxon>Bacteria</taxon>
        <taxon>Bacillati</taxon>
        <taxon>Actinomycetota</taxon>
        <taxon>Actinomycetes</taxon>
        <taxon>Streptosporangiales</taxon>
        <taxon>Thermomonosporaceae</taxon>
        <taxon>Actinomadura</taxon>
    </lineage>
</organism>
<evidence type="ECO:0000313" key="4">
    <source>
        <dbReference type="Proteomes" id="UP000666915"/>
    </source>
</evidence>
<evidence type="ECO:0000313" key="3">
    <source>
        <dbReference type="EMBL" id="MBO2440060.1"/>
    </source>
</evidence>
<keyword evidence="3" id="KW-0489">Methyltransferase</keyword>
<gene>
    <name evidence="3" type="ORF">J4557_21255</name>
</gene>
<dbReference type="InterPro" id="IPR029063">
    <property type="entry name" value="SAM-dependent_MTases_sf"/>
</dbReference>
<feature type="compositionally biased region" description="Low complexity" evidence="1">
    <location>
        <begin position="415"/>
        <end position="427"/>
    </location>
</feature>
<protein>
    <submittedName>
        <fullName evidence="3">SAM-dependent methyltransferase</fullName>
    </submittedName>
</protein>
<proteinExistence type="predicted"/>
<accession>A0ABS3R1X3</accession>
<dbReference type="Pfam" id="PF18096">
    <property type="entry name" value="Thump_like"/>
    <property type="match status" value="1"/>
</dbReference>
<dbReference type="InterPro" id="IPR041497">
    <property type="entry name" value="Thump-like"/>
</dbReference>
<name>A0ABS3R1X3_9ACTN</name>
<dbReference type="RefSeq" id="WP_208268466.1">
    <property type="nucleotide sequence ID" value="NZ_BAAAGM010000064.1"/>
</dbReference>
<reference evidence="3 4" key="1">
    <citation type="submission" date="2021-03" db="EMBL/GenBank/DDBJ databases">
        <authorList>
            <person name="Kanchanasin P."/>
            <person name="Saeng-In P."/>
            <person name="Phongsopitanun W."/>
            <person name="Yuki M."/>
            <person name="Kudo T."/>
            <person name="Ohkuma M."/>
            <person name="Tanasupawat S."/>
        </authorList>
    </citation>
    <scope>NUCLEOTIDE SEQUENCE [LARGE SCALE GENOMIC DNA]</scope>
    <source>
        <strain evidence="3 4">L46</strain>
    </source>
</reference>
<dbReference type="GO" id="GO:0008168">
    <property type="term" value="F:methyltransferase activity"/>
    <property type="evidence" value="ECO:0007669"/>
    <property type="project" value="UniProtKB-KW"/>
</dbReference>
<dbReference type="SUPFAM" id="SSF53335">
    <property type="entry name" value="S-adenosyl-L-methionine-dependent methyltransferases"/>
    <property type="match status" value="1"/>
</dbReference>
<sequence length="427" mass="44461">MDIASFRELLTPVGQALLAEAGEADISEAGLLGTASRLRERYGADLVAAALTQVRLRRRAEAKFGSSAGRMYFTQAGLEQSTRASVAAHRARRFASKLPAGARVLELGCGIGADLMARSQVGLTGDGVERDPLTAEVARANVTAFGLDGLARVRVGDALEEDPDGYAAVFADPGRRTARGRVFDPRSYEPPLDAVLGLAGRAPAACVKVAPGIPHEAVPAGAEAEWVSVAGDVKEAALWLGGLAGDVGWRATLLPSGTPSGDPSDGEAVTLVPAGLGDPDVRPWGRYLYEPDGAVIRAHLVAEVAALVGGGLADPHIAYVTSDELRPTPFASAYEIDDVLPFSVKRLKAELRRRGTGVLTVKKRGSAVDVDRLRRDLGFGGRRAGYGAAETTVVVTRVGRDPVALLARPVPRPGPAAADPPRAGRAG</sequence>
<keyword evidence="3" id="KW-0808">Transferase</keyword>
<feature type="domain" description="THUMP-like" evidence="2">
    <location>
        <begin position="332"/>
        <end position="409"/>
    </location>
</feature>
<feature type="region of interest" description="Disordered" evidence="1">
    <location>
        <begin position="406"/>
        <end position="427"/>
    </location>
</feature>
<dbReference type="GO" id="GO:0032259">
    <property type="term" value="P:methylation"/>
    <property type="evidence" value="ECO:0007669"/>
    <property type="project" value="UniProtKB-KW"/>
</dbReference>
<dbReference type="CDD" id="cd02440">
    <property type="entry name" value="AdoMet_MTases"/>
    <property type="match status" value="1"/>
</dbReference>
<evidence type="ECO:0000259" key="2">
    <source>
        <dbReference type="Pfam" id="PF18096"/>
    </source>
</evidence>
<evidence type="ECO:0000256" key="1">
    <source>
        <dbReference type="SAM" id="MobiDB-lite"/>
    </source>
</evidence>